<evidence type="ECO:0000313" key="2">
    <source>
        <dbReference type="Proteomes" id="UP000683360"/>
    </source>
</evidence>
<dbReference type="Proteomes" id="UP000683360">
    <property type="component" value="Unassembled WGS sequence"/>
</dbReference>
<dbReference type="OrthoDB" id="608866at2759"/>
<comment type="caution">
    <text evidence="1">The sequence shown here is derived from an EMBL/GenBank/DDBJ whole genome shotgun (WGS) entry which is preliminary data.</text>
</comment>
<gene>
    <name evidence="1" type="ORF">MEDL_24271</name>
</gene>
<dbReference type="GO" id="GO:0070197">
    <property type="term" value="P:meiotic attachment of telomere to nuclear envelope"/>
    <property type="evidence" value="ECO:0007669"/>
    <property type="project" value="InterPro"/>
</dbReference>
<dbReference type="AlphaFoldDB" id="A0A8S3RTZ9"/>
<dbReference type="EMBL" id="CAJPWZ010001224">
    <property type="protein sequence ID" value="CAG2210186.1"/>
    <property type="molecule type" value="Genomic_DNA"/>
</dbReference>
<sequence length="539" mass="60469">MVLGNMEKKHQISEVKTDVRLLLECLKCQVDNPSAMKQAFRTLANIFNNIGTDEIKDYFRDLGGLDFITTFNKTVTNVEVKEAAIFCLGCAVENNIYSQKELTTIAQFMNLHKTLSDEKSTTRLKHASSYLLLTLVSNNSLGQSLAKKSLCLSDLLSLLRTSLPSVGKTDCWFDDAGTTGLELWSSVAAALCMCVNNPQNEENQRVCGFVLPYVFTVIQQHDSDVIRPLLSFIRFTVANNGHYTCQGYSIQVKVITHVKDISQVNVITQVEVISHVKDIPQVKVIPQVMDILQVEVITHVNVITHVRNISQVNVITQVKVISHVKYIPQVKDIPQVKIITHANVITHVRDIPQVKVITHVRDIPQVKVITHVRDIPQVKVITHVRDIPQVNVITHVRDIPQVKVITHVRDIPLVKVILHVEDISQVTDIPYTNQKQVKRCGGLNVLSDKLDQCIGKPIDRLSIQFINTIDACITDNVENAEEIGQLETVKTMVKLLDTDKISQDEKLQIVVTLVHAVEMSGTVHISILLHSNITVLQDY</sequence>
<reference evidence="1" key="1">
    <citation type="submission" date="2021-03" db="EMBL/GenBank/DDBJ databases">
        <authorList>
            <person name="Bekaert M."/>
        </authorList>
    </citation>
    <scope>NUCLEOTIDE SEQUENCE</scope>
</reference>
<accession>A0A8S3RTZ9</accession>
<dbReference type="Gene3D" id="1.25.10.10">
    <property type="entry name" value="Leucine-rich Repeat Variant"/>
    <property type="match status" value="1"/>
</dbReference>
<proteinExistence type="predicted"/>
<organism evidence="1 2">
    <name type="scientific">Mytilus edulis</name>
    <name type="common">Blue mussel</name>
    <dbReference type="NCBI Taxonomy" id="6550"/>
    <lineage>
        <taxon>Eukaryota</taxon>
        <taxon>Metazoa</taxon>
        <taxon>Spiralia</taxon>
        <taxon>Lophotrochozoa</taxon>
        <taxon>Mollusca</taxon>
        <taxon>Bivalvia</taxon>
        <taxon>Autobranchia</taxon>
        <taxon>Pteriomorphia</taxon>
        <taxon>Mytilida</taxon>
        <taxon>Mytiloidea</taxon>
        <taxon>Mytilidae</taxon>
        <taxon>Mytilinae</taxon>
        <taxon>Mytilus</taxon>
    </lineage>
</organism>
<dbReference type="PANTHER" id="PTHR14014:SF0">
    <property type="entry name" value="TELOMERE REPEATS-BINDING BOUQUET FORMATION PROTEIN 1"/>
    <property type="match status" value="1"/>
</dbReference>
<protein>
    <submittedName>
        <fullName evidence="1">Telomere repeats-binding bouquet formation protein 1</fullName>
    </submittedName>
</protein>
<evidence type="ECO:0000313" key="1">
    <source>
        <dbReference type="EMBL" id="CAG2210186.1"/>
    </source>
</evidence>
<dbReference type="InterPro" id="IPR011989">
    <property type="entry name" value="ARM-like"/>
</dbReference>
<dbReference type="InterPro" id="IPR016024">
    <property type="entry name" value="ARM-type_fold"/>
</dbReference>
<dbReference type="PANTHER" id="PTHR14014">
    <property type="entry name" value="TELOMERE REPEATS-BINDING BOUQUET FORMATION PROTEIN 1"/>
    <property type="match status" value="1"/>
</dbReference>
<keyword evidence="2" id="KW-1185">Reference proteome</keyword>
<dbReference type="GO" id="GO:0007129">
    <property type="term" value="P:homologous chromosome pairing at meiosis"/>
    <property type="evidence" value="ECO:0007669"/>
    <property type="project" value="TreeGrafter"/>
</dbReference>
<name>A0A8S3RTZ9_MYTED</name>
<dbReference type="InterPro" id="IPR042359">
    <property type="entry name" value="TERB1"/>
</dbReference>
<dbReference type="SUPFAM" id="SSF48371">
    <property type="entry name" value="ARM repeat"/>
    <property type="match status" value="1"/>
</dbReference>